<dbReference type="Proteomes" id="UP000658127">
    <property type="component" value="Unassembled WGS sequence"/>
</dbReference>
<evidence type="ECO:0000256" key="1">
    <source>
        <dbReference type="SAM" id="MobiDB-lite"/>
    </source>
</evidence>
<name>A0ABQ2K706_9NOCA</name>
<dbReference type="EMBL" id="BMNE01000002">
    <property type="protein sequence ID" value="GGN73286.1"/>
    <property type="molecule type" value="Genomic_DNA"/>
</dbReference>
<proteinExistence type="predicted"/>
<sequence length="90" mass="10064">MHSVIDKLPIFFASVDDYPTPSSPYPIPCPLDVVISEHLEGSRTAVDLRWAESTTDQIRFVVRTAEIETGSVAERERQSPALGERPGLRR</sequence>
<evidence type="ECO:0000313" key="3">
    <source>
        <dbReference type="Proteomes" id="UP000658127"/>
    </source>
</evidence>
<accession>A0ABQ2K706</accession>
<reference evidence="3" key="1">
    <citation type="journal article" date="2019" name="Int. J. Syst. Evol. Microbiol.">
        <title>The Global Catalogue of Microorganisms (GCM) 10K type strain sequencing project: providing services to taxonomists for standard genome sequencing and annotation.</title>
        <authorList>
            <consortium name="The Broad Institute Genomics Platform"/>
            <consortium name="The Broad Institute Genome Sequencing Center for Infectious Disease"/>
            <person name="Wu L."/>
            <person name="Ma J."/>
        </authorList>
    </citation>
    <scope>NUCLEOTIDE SEQUENCE [LARGE SCALE GENOMIC DNA]</scope>
    <source>
        <strain evidence="3">CGMCC 4.7329</strain>
    </source>
</reference>
<keyword evidence="3" id="KW-1185">Reference proteome</keyword>
<feature type="region of interest" description="Disordered" evidence="1">
    <location>
        <begin position="71"/>
        <end position="90"/>
    </location>
</feature>
<comment type="caution">
    <text evidence="2">The sequence shown here is derived from an EMBL/GenBank/DDBJ whole genome shotgun (WGS) entry which is preliminary data.</text>
</comment>
<evidence type="ECO:0000313" key="2">
    <source>
        <dbReference type="EMBL" id="GGN73286.1"/>
    </source>
</evidence>
<gene>
    <name evidence="2" type="ORF">GCM10011610_15560</name>
</gene>
<protein>
    <submittedName>
        <fullName evidence="2">Uncharacterized protein</fullName>
    </submittedName>
</protein>
<organism evidence="2 3">
    <name type="scientific">Nocardia rhizosphaerihabitans</name>
    <dbReference type="NCBI Taxonomy" id="1691570"/>
    <lineage>
        <taxon>Bacteria</taxon>
        <taxon>Bacillati</taxon>
        <taxon>Actinomycetota</taxon>
        <taxon>Actinomycetes</taxon>
        <taxon>Mycobacteriales</taxon>
        <taxon>Nocardiaceae</taxon>
        <taxon>Nocardia</taxon>
    </lineage>
</organism>